<dbReference type="EMBL" id="FN595752">
    <property type="protein sequence ID" value="CBI27150.3"/>
    <property type="molecule type" value="Genomic_DNA"/>
</dbReference>
<dbReference type="HOGENOM" id="CLU_2854200_0_0_1"/>
<reference evidence="2" key="1">
    <citation type="journal article" date="2007" name="Nature">
        <title>The grapevine genome sequence suggests ancestral hexaploidization in major angiosperm phyla.</title>
        <authorList>
            <consortium name="The French-Italian Public Consortium for Grapevine Genome Characterization."/>
            <person name="Jaillon O."/>
            <person name="Aury J.-M."/>
            <person name="Noel B."/>
            <person name="Policriti A."/>
            <person name="Clepet C."/>
            <person name="Casagrande A."/>
            <person name="Choisne N."/>
            <person name="Aubourg S."/>
            <person name="Vitulo N."/>
            <person name="Jubin C."/>
            <person name="Vezzi A."/>
            <person name="Legeai F."/>
            <person name="Hugueney P."/>
            <person name="Dasilva C."/>
            <person name="Horner D."/>
            <person name="Mica E."/>
            <person name="Jublot D."/>
            <person name="Poulain J."/>
            <person name="Bruyere C."/>
            <person name="Billault A."/>
            <person name="Segurens B."/>
            <person name="Gouyvenoux M."/>
            <person name="Ugarte E."/>
            <person name="Cattonaro F."/>
            <person name="Anthouard V."/>
            <person name="Vico V."/>
            <person name="Del Fabbro C."/>
            <person name="Alaux M."/>
            <person name="Di Gaspero G."/>
            <person name="Dumas V."/>
            <person name="Felice N."/>
            <person name="Paillard S."/>
            <person name="Juman I."/>
            <person name="Moroldo M."/>
            <person name="Scalabrin S."/>
            <person name="Canaguier A."/>
            <person name="Le Clainche I."/>
            <person name="Malacrida G."/>
            <person name="Durand E."/>
            <person name="Pesole G."/>
            <person name="Laucou V."/>
            <person name="Chatelet P."/>
            <person name="Merdinoglu D."/>
            <person name="Delledonne M."/>
            <person name="Pezzotti M."/>
            <person name="Lecharny A."/>
            <person name="Scarpelli C."/>
            <person name="Artiguenave F."/>
            <person name="Pe M.E."/>
            <person name="Valle G."/>
            <person name="Morgante M."/>
            <person name="Caboche M."/>
            <person name="Adam-Blondon A.-F."/>
            <person name="Weissenbach J."/>
            <person name="Quetier F."/>
            <person name="Wincker P."/>
        </authorList>
    </citation>
    <scope>NUCLEOTIDE SEQUENCE [LARGE SCALE GENOMIC DNA]</scope>
    <source>
        <strain evidence="2">cv. Pinot noir / PN40024</strain>
    </source>
</reference>
<protein>
    <submittedName>
        <fullName evidence="1">Uncharacterized protein</fullName>
    </submittedName>
</protein>
<sequence>MDGWKMPLVCAEHPAPLHDASCEEFMPYKFVLFALKKSSLLDSWTGLCNLLQASCFYTRSSMVWC</sequence>
<dbReference type="Proteomes" id="UP000009183">
    <property type="component" value="Chromosome 1"/>
</dbReference>
<dbReference type="PaxDb" id="29760-VIT_01s0011g02050.t01"/>
<dbReference type="InParanoid" id="D7T9H9"/>
<name>D7T9H9_VITVI</name>
<dbReference type="AlphaFoldDB" id="D7T9H9"/>
<keyword evidence="2" id="KW-1185">Reference proteome</keyword>
<accession>D7T9H9</accession>
<gene>
    <name evidence="1" type="ordered locus">VIT_01s0011g02050</name>
</gene>
<evidence type="ECO:0000313" key="2">
    <source>
        <dbReference type="Proteomes" id="UP000009183"/>
    </source>
</evidence>
<proteinExistence type="predicted"/>
<evidence type="ECO:0000313" key="1">
    <source>
        <dbReference type="EMBL" id="CBI27150.3"/>
    </source>
</evidence>
<organism evidence="1 2">
    <name type="scientific">Vitis vinifera</name>
    <name type="common">Grape</name>
    <dbReference type="NCBI Taxonomy" id="29760"/>
    <lineage>
        <taxon>Eukaryota</taxon>
        <taxon>Viridiplantae</taxon>
        <taxon>Streptophyta</taxon>
        <taxon>Embryophyta</taxon>
        <taxon>Tracheophyta</taxon>
        <taxon>Spermatophyta</taxon>
        <taxon>Magnoliopsida</taxon>
        <taxon>eudicotyledons</taxon>
        <taxon>Gunneridae</taxon>
        <taxon>Pentapetalae</taxon>
        <taxon>rosids</taxon>
        <taxon>Vitales</taxon>
        <taxon>Vitaceae</taxon>
        <taxon>Viteae</taxon>
        <taxon>Vitis</taxon>
    </lineage>
</organism>